<dbReference type="Gene3D" id="3.40.50.2000">
    <property type="entry name" value="Glycogen Phosphorylase B"/>
    <property type="match status" value="1"/>
</dbReference>
<dbReference type="InterPro" id="IPR055259">
    <property type="entry name" value="YkvP/CgeB_Glyco_trans-like"/>
</dbReference>
<organism evidence="2 3">
    <name type="scientific">Neorhizobium galegae bv. officinalis</name>
    <dbReference type="NCBI Taxonomy" id="323656"/>
    <lineage>
        <taxon>Bacteria</taxon>
        <taxon>Pseudomonadati</taxon>
        <taxon>Pseudomonadota</taxon>
        <taxon>Alphaproteobacteria</taxon>
        <taxon>Hyphomicrobiales</taxon>
        <taxon>Rhizobiaceae</taxon>
        <taxon>Rhizobium/Agrobacterium group</taxon>
        <taxon>Neorhizobium</taxon>
    </lineage>
</organism>
<dbReference type="Pfam" id="PF13524">
    <property type="entry name" value="Glyco_trans_1_2"/>
    <property type="match status" value="1"/>
</dbReference>
<sequence length="371" mass="41539">MTKRLDIVFLGLSLSSSWGNGHATTFRALIRGLKATGHRVLFLERDVPWYANQRDLAHPDFCELAYYSNVGEMIDAYAHRIRCADAVIIGSYVPEGVSVIDAVADLLPRRLCFYDIDTPVTLAKLERADEEYLALRQIPLFDTYFSFSGGEVLTRLEQRFGARKAEALYCSVDAGRYLNTGETFRWDLGYLGTYSADRQPTLERLLIEPARRLPHLRFVVAGPQYPEDIDWPANVQRIEHLPPSEHAGFYSRQRFTLNVTRADMIAAGWSPSVRLFEAAACGTPIVSDFWRGLDELLPGGEALIVARQPEDVVKALTEIGEEARRSLAEAAKARVLKDHTGLARARQLAAALEDLPERSARTEPMIQSLSA</sequence>
<accession>A0A0T7GRZ1</accession>
<protein>
    <recommendedName>
        <fullName evidence="1">Spore protein YkvP/CgeB glycosyl transferase-like domain-containing protein</fullName>
    </recommendedName>
</protein>
<gene>
    <name evidence="2" type="ORF">NGAL_HAMBI1189_32650</name>
</gene>
<feature type="domain" description="Spore protein YkvP/CgeB glycosyl transferase-like" evidence="1">
    <location>
        <begin position="199"/>
        <end position="349"/>
    </location>
</feature>
<evidence type="ECO:0000313" key="2">
    <source>
        <dbReference type="EMBL" id="CDZ50063.1"/>
    </source>
</evidence>
<evidence type="ECO:0000259" key="1">
    <source>
        <dbReference type="Pfam" id="PF13524"/>
    </source>
</evidence>
<dbReference type="SUPFAM" id="SSF53756">
    <property type="entry name" value="UDP-Glycosyltransferase/glycogen phosphorylase"/>
    <property type="match status" value="1"/>
</dbReference>
<evidence type="ECO:0000313" key="3">
    <source>
        <dbReference type="Proteomes" id="UP000039660"/>
    </source>
</evidence>
<name>A0A0T7GRZ1_NEOGA</name>
<dbReference type="Proteomes" id="UP000039660">
    <property type="component" value="Unassembled WGS sequence"/>
</dbReference>
<dbReference type="EMBL" id="CCRK01000007">
    <property type="protein sequence ID" value="CDZ50063.1"/>
    <property type="molecule type" value="Genomic_DNA"/>
</dbReference>
<dbReference type="RefSeq" id="WP_046636251.1">
    <property type="nucleotide sequence ID" value="NZ_CCRK01000007.1"/>
</dbReference>
<proteinExistence type="predicted"/>
<dbReference type="AlphaFoldDB" id="A0A0T7GRZ1"/>
<reference evidence="2 3" key="1">
    <citation type="submission" date="2014-08" db="EMBL/GenBank/DDBJ databases">
        <authorList>
            <person name="Chen Y.-H."/>
        </authorList>
    </citation>
    <scope>NUCLEOTIDE SEQUENCE [LARGE SCALE GENOMIC DNA]</scope>
</reference>